<dbReference type="Gene3D" id="3.10.450.50">
    <property type="match status" value="1"/>
</dbReference>
<keyword evidence="2" id="KW-1185">Reference proteome</keyword>
<dbReference type="STRING" id="40754.THII_3892"/>
<evidence type="ECO:0000313" key="2">
    <source>
        <dbReference type="Proteomes" id="UP000031623"/>
    </source>
</evidence>
<evidence type="ECO:0000313" key="1">
    <source>
        <dbReference type="EMBL" id="BAP58189.1"/>
    </source>
</evidence>
<name>A0A090AKS2_9GAMM</name>
<organism evidence="1 2">
    <name type="scientific">Thioploca ingrica</name>
    <dbReference type="NCBI Taxonomy" id="40754"/>
    <lineage>
        <taxon>Bacteria</taxon>
        <taxon>Pseudomonadati</taxon>
        <taxon>Pseudomonadota</taxon>
        <taxon>Gammaproteobacteria</taxon>
        <taxon>Thiotrichales</taxon>
        <taxon>Thiotrichaceae</taxon>
        <taxon>Thioploca</taxon>
    </lineage>
</organism>
<keyword evidence="1" id="KW-0456">Lyase</keyword>
<dbReference type="HOGENOM" id="CLU_079865_0_0_6"/>
<dbReference type="PANTHER" id="PTHR33747:SF1">
    <property type="entry name" value="ADENYLATE CYCLASE-ASSOCIATED CAP C-TERMINAL DOMAIN-CONTAINING PROTEIN"/>
    <property type="match status" value="1"/>
</dbReference>
<dbReference type="Pfam" id="PF02810">
    <property type="entry name" value="SEC-C"/>
    <property type="match status" value="1"/>
</dbReference>
<dbReference type="SUPFAM" id="SSF103642">
    <property type="entry name" value="Sec-C motif"/>
    <property type="match status" value="1"/>
</dbReference>
<dbReference type="InterPro" id="IPR004027">
    <property type="entry name" value="SEC_C_motif"/>
</dbReference>
<sequence length="271" mass="30511">MNNYTYPTTQLLTYGECDWANSHFKKWPNYLELGFTTAQVAELVQMAIDKELFWGDSENLATWAPVHAWRTLAQLHAEAAITPLMSLFSEEDDWITEELPVVYGLIGVKAIPALAEYLGNKSHGVYPRINAACSLEKIGNTYSEARIACVLALTQQLEKFTHNDPELNGFLITYLADLKAIESLATIRQAYNEDYVDCTIMGDLEDVEIDLGLRDHRSQPPTYPSLAEKYGLVPPQRDPIKIGRNDPCLCGSGKKYKKCCLNRVAREKTTL</sequence>
<dbReference type="Proteomes" id="UP000031623">
    <property type="component" value="Chromosome"/>
</dbReference>
<accession>A0A090AKS2</accession>
<gene>
    <name evidence="1" type="ORF">THII_3892</name>
</gene>
<protein>
    <submittedName>
        <fullName evidence="1">PBS lyase HEAT-like repeat protein</fullName>
    </submittedName>
</protein>
<dbReference type="InterPro" id="IPR011989">
    <property type="entry name" value="ARM-like"/>
</dbReference>
<proteinExistence type="predicted"/>
<dbReference type="AlphaFoldDB" id="A0A090AKS2"/>
<dbReference type="Gene3D" id="1.25.10.10">
    <property type="entry name" value="Leucine-rich Repeat Variant"/>
    <property type="match status" value="1"/>
</dbReference>
<dbReference type="InterPro" id="IPR016024">
    <property type="entry name" value="ARM-type_fold"/>
</dbReference>
<dbReference type="PANTHER" id="PTHR33747">
    <property type="entry name" value="UPF0225 PROTEIN SCO1677"/>
    <property type="match status" value="1"/>
</dbReference>
<dbReference type="EMBL" id="AP014633">
    <property type="protein sequence ID" value="BAP58189.1"/>
    <property type="molecule type" value="Genomic_DNA"/>
</dbReference>
<dbReference type="KEGG" id="tig:THII_3892"/>
<reference evidence="1 2" key="1">
    <citation type="journal article" date="2014" name="ISME J.">
        <title>Ecophysiology of Thioploca ingrica as revealed by the complete genome sequence supplemented with proteomic evidence.</title>
        <authorList>
            <person name="Kojima H."/>
            <person name="Ogura Y."/>
            <person name="Yamamoto N."/>
            <person name="Togashi T."/>
            <person name="Mori H."/>
            <person name="Watanabe T."/>
            <person name="Nemoto F."/>
            <person name="Kurokawa K."/>
            <person name="Hayashi T."/>
            <person name="Fukui M."/>
        </authorList>
    </citation>
    <scope>NUCLEOTIDE SEQUENCE [LARGE SCALE GENOMIC DNA]</scope>
</reference>
<dbReference type="GO" id="GO:0016829">
    <property type="term" value="F:lyase activity"/>
    <property type="evidence" value="ECO:0007669"/>
    <property type="project" value="UniProtKB-KW"/>
</dbReference>
<dbReference type="SUPFAM" id="SSF48371">
    <property type="entry name" value="ARM repeat"/>
    <property type="match status" value="1"/>
</dbReference>